<comment type="caution">
    <text evidence="2">The sequence shown here is derived from an EMBL/GenBank/DDBJ whole genome shotgun (WGS) entry which is preliminary data.</text>
</comment>
<name>A0AAV5U603_9BILA</name>
<evidence type="ECO:0000313" key="3">
    <source>
        <dbReference type="Proteomes" id="UP001432027"/>
    </source>
</evidence>
<proteinExistence type="predicted"/>
<evidence type="ECO:0000313" key="2">
    <source>
        <dbReference type="EMBL" id="GMT01873.1"/>
    </source>
</evidence>
<dbReference type="SUPFAM" id="SSF52113">
    <property type="entry name" value="BRCT domain"/>
    <property type="match status" value="1"/>
</dbReference>
<reference evidence="2" key="1">
    <citation type="submission" date="2023-10" db="EMBL/GenBank/DDBJ databases">
        <title>Genome assembly of Pristionchus species.</title>
        <authorList>
            <person name="Yoshida K."/>
            <person name="Sommer R.J."/>
        </authorList>
    </citation>
    <scope>NUCLEOTIDE SEQUENCE</scope>
    <source>
        <strain evidence="2">RS0144</strain>
    </source>
</reference>
<dbReference type="Gene3D" id="3.40.50.10190">
    <property type="entry name" value="BRCT domain"/>
    <property type="match status" value="1"/>
</dbReference>
<feature type="non-terminal residue" evidence="2">
    <location>
        <position position="1"/>
    </location>
</feature>
<dbReference type="Proteomes" id="UP001432027">
    <property type="component" value="Unassembled WGS sequence"/>
</dbReference>
<accession>A0AAV5U603</accession>
<evidence type="ECO:0000259" key="1">
    <source>
        <dbReference type="PROSITE" id="PS50172"/>
    </source>
</evidence>
<dbReference type="InterPro" id="IPR001357">
    <property type="entry name" value="BRCT_dom"/>
</dbReference>
<dbReference type="InterPro" id="IPR036420">
    <property type="entry name" value="BRCT_dom_sf"/>
</dbReference>
<feature type="domain" description="BRCT" evidence="1">
    <location>
        <begin position="2"/>
        <end position="71"/>
    </location>
</feature>
<sequence length="71" mass="8236">EINPRIFLNKTFILTSANRTVTEVQFRKNEMKKQIIERGGSVVEDINQVPLDAEAYLISDTHYRTHKYLAA</sequence>
<dbReference type="EMBL" id="BTSX01000005">
    <property type="protein sequence ID" value="GMT01873.1"/>
    <property type="molecule type" value="Genomic_DNA"/>
</dbReference>
<feature type="non-terminal residue" evidence="2">
    <location>
        <position position="71"/>
    </location>
</feature>
<gene>
    <name evidence="2" type="ORF">PENTCL1PPCAC_24047</name>
</gene>
<organism evidence="2 3">
    <name type="scientific">Pristionchus entomophagus</name>
    <dbReference type="NCBI Taxonomy" id="358040"/>
    <lineage>
        <taxon>Eukaryota</taxon>
        <taxon>Metazoa</taxon>
        <taxon>Ecdysozoa</taxon>
        <taxon>Nematoda</taxon>
        <taxon>Chromadorea</taxon>
        <taxon>Rhabditida</taxon>
        <taxon>Rhabditina</taxon>
        <taxon>Diplogasteromorpha</taxon>
        <taxon>Diplogasteroidea</taxon>
        <taxon>Neodiplogasteridae</taxon>
        <taxon>Pristionchus</taxon>
    </lineage>
</organism>
<protein>
    <recommendedName>
        <fullName evidence="1">BRCT domain-containing protein</fullName>
    </recommendedName>
</protein>
<keyword evidence="3" id="KW-1185">Reference proteome</keyword>
<dbReference type="PROSITE" id="PS50172">
    <property type="entry name" value="BRCT"/>
    <property type="match status" value="1"/>
</dbReference>
<dbReference type="AlphaFoldDB" id="A0AAV5U603"/>